<accession>A0A916X229</accession>
<comment type="caution">
    <text evidence="2">The sequence shown here is derived from an EMBL/GenBank/DDBJ whole genome shotgun (WGS) entry which is preliminary data.</text>
</comment>
<sequence length="64" mass="7099">MSSTNTSRKNDASNGLVKLSKLLEMVPITRPTAISLIRSGEIRGKRIGRGWFIPQSEVDRLTNT</sequence>
<dbReference type="AlphaFoldDB" id="A0A916X229"/>
<gene>
    <name evidence="2" type="ORF">GCM10011489_39870</name>
</gene>
<name>A0A916X229_9ACTN</name>
<dbReference type="Proteomes" id="UP000621454">
    <property type="component" value="Unassembled WGS sequence"/>
</dbReference>
<reference evidence="2" key="1">
    <citation type="journal article" date="2014" name="Int. J. Syst. Evol. Microbiol.">
        <title>Complete genome sequence of Corynebacterium casei LMG S-19264T (=DSM 44701T), isolated from a smear-ripened cheese.</title>
        <authorList>
            <consortium name="US DOE Joint Genome Institute (JGI-PGF)"/>
            <person name="Walter F."/>
            <person name="Albersmeier A."/>
            <person name="Kalinowski J."/>
            <person name="Ruckert C."/>
        </authorList>
    </citation>
    <scope>NUCLEOTIDE SEQUENCE</scope>
    <source>
        <strain evidence="2">CGMCC 1.12827</strain>
    </source>
</reference>
<evidence type="ECO:0000313" key="3">
    <source>
        <dbReference type="Proteomes" id="UP000621454"/>
    </source>
</evidence>
<dbReference type="InterPro" id="IPR041657">
    <property type="entry name" value="HTH_17"/>
</dbReference>
<organism evidence="2 3">
    <name type="scientific">Gordonia jinhuaensis</name>
    <dbReference type="NCBI Taxonomy" id="1517702"/>
    <lineage>
        <taxon>Bacteria</taxon>
        <taxon>Bacillati</taxon>
        <taxon>Actinomycetota</taxon>
        <taxon>Actinomycetes</taxon>
        <taxon>Mycobacteriales</taxon>
        <taxon>Gordoniaceae</taxon>
        <taxon>Gordonia</taxon>
    </lineage>
</organism>
<dbReference type="EMBL" id="BMGC01000085">
    <property type="protein sequence ID" value="GGB48833.1"/>
    <property type="molecule type" value="Genomic_DNA"/>
</dbReference>
<protein>
    <recommendedName>
        <fullName evidence="1">Helix-turn-helix domain-containing protein</fullName>
    </recommendedName>
</protein>
<evidence type="ECO:0000313" key="2">
    <source>
        <dbReference type="EMBL" id="GGB48833.1"/>
    </source>
</evidence>
<evidence type="ECO:0000259" key="1">
    <source>
        <dbReference type="Pfam" id="PF12728"/>
    </source>
</evidence>
<keyword evidence="3" id="KW-1185">Reference proteome</keyword>
<dbReference type="Pfam" id="PF12728">
    <property type="entry name" value="HTH_17"/>
    <property type="match status" value="1"/>
</dbReference>
<feature type="domain" description="Helix-turn-helix" evidence="1">
    <location>
        <begin position="24"/>
        <end position="61"/>
    </location>
</feature>
<reference evidence="2" key="2">
    <citation type="submission" date="2020-09" db="EMBL/GenBank/DDBJ databases">
        <authorList>
            <person name="Sun Q."/>
            <person name="Zhou Y."/>
        </authorList>
    </citation>
    <scope>NUCLEOTIDE SEQUENCE</scope>
    <source>
        <strain evidence="2">CGMCC 1.12827</strain>
    </source>
</reference>
<proteinExistence type="predicted"/>